<evidence type="ECO:0000313" key="1">
    <source>
        <dbReference type="EMBL" id="CAI9623621.1"/>
    </source>
</evidence>
<name>A0ABN9HP89_9NEOB</name>
<proteinExistence type="predicted"/>
<evidence type="ECO:0000313" key="2">
    <source>
        <dbReference type="Proteomes" id="UP001162483"/>
    </source>
</evidence>
<gene>
    <name evidence="1" type="ORF">SPARVUS_LOCUS16508945</name>
</gene>
<dbReference type="EMBL" id="CATNWA010021711">
    <property type="protein sequence ID" value="CAI9623621.1"/>
    <property type="molecule type" value="Genomic_DNA"/>
</dbReference>
<organism evidence="1 2">
    <name type="scientific">Staurois parvus</name>
    <dbReference type="NCBI Taxonomy" id="386267"/>
    <lineage>
        <taxon>Eukaryota</taxon>
        <taxon>Metazoa</taxon>
        <taxon>Chordata</taxon>
        <taxon>Craniata</taxon>
        <taxon>Vertebrata</taxon>
        <taxon>Euteleostomi</taxon>
        <taxon>Amphibia</taxon>
        <taxon>Batrachia</taxon>
        <taxon>Anura</taxon>
        <taxon>Neobatrachia</taxon>
        <taxon>Ranoidea</taxon>
        <taxon>Ranidae</taxon>
        <taxon>Staurois</taxon>
    </lineage>
</organism>
<sequence>MTLQDWTERVRSALRMCNLTSELWAEVALGALEGDGRRTVMIRSESERDTLEKIFSLLERAQGGRAKVVQLRSHFFNRPQQEGETLMQYSNALQETLNEILRRDPEAMGAFREVDRLLRDQFIVGLSNKFLQDKLQEMTRTAPNMTFYSIYIAAVEREEECIPVVARIVSSSHATRGQ</sequence>
<comment type="caution">
    <text evidence="1">The sequence shown here is derived from an EMBL/GenBank/DDBJ whole genome shotgun (WGS) entry which is preliminary data.</text>
</comment>
<feature type="non-terminal residue" evidence="1">
    <location>
        <position position="178"/>
    </location>
</feature>
<protein>
    <recommendedName>
        <fullName evidence="3">Retrotransposon gag domain-containing protein</fullName>
    </recommendedName>
</protein>
<accession>A0ABN9HP89</accession>
<evidence type="ECO:0008006" key="3">
    <source>
        <dbReference type="Google" id="ProtNLM"/>
    </source>
</evidence>
<reference evidence="1" key="1">
    <citation type="submission" date="2023-05" db="EMBL/GenBank/DDBJ databases">
        <authorList>
            <person name="Stuckert A."/>
        </authorList>
    </citation>
    <scope>NUCLEOTIDE SEQUENCE</scope>
</reference>
<keyword evidence="2" id="KW-1185">Reference proteome</keyword>
<dbReference type="Proteomes" id="UP001162483">
    <property type="component" value="Unassembled WGS sequence"/>
</dbReference>